<feature type="region of interest" description="Disordered" evidence="1">
    <location>
        <begin position="1"/>
        <end position="86"/>
    </location>
</feature>
<feature type="compositionally biased region" description="Polar residues" evidence="1">
    <location>
        <begin position="211"/>
        <end position="223"/>
    </location>
</feature>
<dbReference type="Proteomes" id="UP000582659">
    <property type="component" value="Unassembled WGS sequence"/>
</dbReference>
<keyword evidence="4" id="KW-1185">Reference proteome</keyword>
<protein>
    <submittedName>
        <fullName evidence="2">(pine wood nematode) hypothetical protein</fullName>
    </submittedName>
</protein>
<evidence type="ECO:0000256" key="1">
    <source>
        <dbReference type="SAM" id="MobiDB-lite"/>
    </source>
</evidence>
<accession>A0A1I7S4J2</accession>
<dbReference type="OrthoDB" id="10625508at2759"/>
<feature type="compositionally biased region" description="Basic and acidic residues" evidence="1">
    <location>
        <begin position="58"/>
        <end position="78"/>
    </location>
</feature>
<feature type="compositionally biased region" description="Low complexity" evidence="1">
    <location>
        <begin position="162"/>
        <end position="172"/>
    </location>
</feature>
<reference evidence="2" key="2">
    <citation type="submission" date="2020-09" db="EMBL/GenBank/DDBJ databases">
        <authorList>
            <person name="Kikuchi T."/>
        </authorList>
    </citation>
    <scope>NUCLEOTIDE SEQUENCE</scope>
    <source>
        <strain evidence="2">Ka4C1</strain>
    </source>
</reference>
<dbReference type="EMBL" id="CAJFCV020000004">
    <property type="protein sequence ID" value="CAG9117162.1"/>
    <property type="molecule type" value="Genomic_DNA"/>
</dbReference>
<evidence type="ECO:0000313" key="5">
    <source>
        <dbReference type="WBParaSite" id="BXY_0792500.1"/>
    </source>
</evidence>
<evidence type="ECO:0000313" key="4">
    <source>
        <dbReference type="Proteomes" id="UP000659654"/>
    </source>
</evidence>
<proteinExistence type="predicted"/>
<feature type="compositionally biased region" description="Basic and acidic residues" evidence="1">
    <location>
        <begin position="25"/>
        <end position="43"/>
    </location>
</feature>
<dbReference type="Proteomes" id="UP000659654">
    <property type="component" value="Unassembled WGS sequence"/>
</dbReference>
<dbReference type="WBParaSite" id="BXY_0792500.1">
    <property type="protein sequence ID" value="BXY_0792500.1"/>
    <property type="gene ID" value="BXY_0792500"/>
</dbReference>
<dbReference type="Proteomes" id="UP000095284">
    <property type="component" value="Unplaced"/>
</dbReference>
<feature type="compositionally biased region" description="Low complexity" evidence="1">
    <location>
        <begin position="179"/>
        <end position="199"/>
    </location>
</feature>
<organism evidence="3 5">
    <name type="scientific">Bursaphelenchus xylophilus</name>
    <name type="common">Pinewood nematode worm</name>
    <name type="synonym">Aphelenchoides xylophilus</name>
    <dbReference type="NCBI Taxonomy" id="6326"/>
    <lineage>
        <taxon>Eukaryota</taxon>
        <taxon>Metazoa</taxon>
        <taxon>Ecdysozoa</taxon>
        <taxon>Nematoda</taxon>
        <taxon>Chromadorea</taxon>
        <taxon>Rhabditida</taxon>
        <taxon>Tylenchina</taxon>
        <taxon>Tylenchomorpha</taxon>
        <taxon>Aphelenchoidea</taxon>
        <taxon>Aphelenchoididae</taxon>
        <taxon>Bursaphelenchus</taxon>
    </lineage>
</organism>
<dbReference type="EMBL" id="CAJFDI010000004">
    <property type="protein sequence ID" value="CAD5227183.1"/>
    <property type="molecule type" value="Genomic_DNA"/>
</dbReference>
<sequence>MSRKIASGYECVHSAKSSKRQPGRLGHDESCKEREDCSSDRGRAGNPKFKSRYGWKIVSKDGNKKKSMKKTEEKDKKSPASVPSILNIGPQKLDSFEEPAVPAPLLSFDSILNGTKNIINLAHENVERLFLQAALGVQNLPPGTDEAITLNYRDFSNCSSRSLTPPSLHLNPSLPPKSPKTSNAPKPTKTPYSSPSYSSERMTPRILESGTLKSSSPCETPTDSFLLKPPPNTPNFDVVFKPLSDTKSDGSLRETNAKTAAMCILQGLGLVGSTMRHRSPVSSMRIKAHGMMGEDSTNEDIVPVKDARLASFPKAYRVCLNDDKACQNKNNASSNNSGQKIEAPKTCAPSMIAARTTENGLDIVVKLILTVGKYKTKPVQLKFREGVDRPAELLIDGQSVWTGEKNGGFLAEKKDT</sequence>
<dbReference type="AlphaFoldDB" id="A0A1I7S4J2"/>
<reference evidence="5" key="1">
    <citation type="submission" date="2016-11" db="UniProtKB">
        <authorList>
            <consortium name="WormBaseParasite"/>
        </authorList>
    </citation>
    <scope>IDENTIFICATION</scope>
</reference>
<evidence type="ECO:0000313" key="2">
    <source>
        <dbReference type="EMBL" id="CAD5227183.1"/>
    </source>
</evidence>
<feature type="region of interest" description="Disordered" evidence="1">
    <location>
        <begin position="161"/>
        <end position="231"/>
    </location>
</feature>
<gene>
    <name evidence="2" type="ORF">BXYJ_LOCUS9728</name>
</gene>
<evidence type="ECO:0000313" key="3">
    <source>
        <dbReference type="Proteomes" id="UP000095284"/>
    </source>
</evidence>
<name>A0A1I7S4J2_BURXY</name>